<dbReference type="PIRSF" id="PIRSF005353">
    <property type="entry name" value="PbuG"/>
    <property type="match status" value="1"/>
</dbReference>
<feature type="transmembrane region" description="Helical" evidence="9">
    <location>
        <begin position="48"/>
        <end position="67"/>
    </location>
</feature>
<feature type="transmembrane region" description="Helical" evidence="9">
    <location>
        <begin position="130"/>
        <end position="147"/>
    </location>
</feature>
<evidence type="ECO:0000256" key="1">
    <source>
        <dbReference type="ARBA" id="ARBA00004651"/>
    </source>
</evidence>
<evidence type="ECO:0000313" key="11">
    <source>
        <dbReference type="Proteomes" id="UP000460949"/>
    </source>
</evidence>
<evidence type="ECO:0000313" key="10">
    <source>
        <dbReference type="EMBL" id="MYL21410.1"/>
    </source>
</evidence>
<dbReference type="InterPro" id="IPR026033">
    <property type="entry name" value="Azg-like_bact_archaea"/>
</dbReference>
<dbReference type="InterPro" id="IPR006043">
    <property type="entry name" value="NCS2"/>
</dbReference>
<comment type="similarity">
    <text evidence="2 8">Belongs to the nucleobase:cation symporter-2 (NCS2) (TC 2.A.40) family. Azg-like subfamily.</text>
</comment>
<feature type="transmembrane region" description="Helical" evidence="9">
    <location>
        <begin position="193"/>
        <end position="210"/>
    </location>
</feature>
<evidence type="ECO:0000256" key="5">
    <source>
        <dbReference type="ARBA" id="ARBA00022692"/>
    </source>
</evidence>
<keyword evidence="7 8" id="KW-0472">Membrane</keyword>
<dbReference type="GO" id="GO:0005345">
    <property type="term" value="F:purine nucleobase transmembrane transporter activity"/>
    <property type="evidence" value="ECO:0007669"/>
    <property type="project" value="TreeGrafter"/>
</dbReference>
<evidence type="ECO:0000256" key="2">
    <source>
        <dbReference type="ARBA" id="ARBA00005697"/>
    </source>
</evidence>
<proteinExistence type="inferred from homology"/>
<dbReference type="GO" id="GO:0005886">
    <property type="term" value="C:plasma membrane"/>
    <property type="evidence" value="ECO:0007669"/>
    <property type="project" value="UniProtKB-SubCell"/>
</dbReference>
<feature type="transmembrane region" description="Helical" evidence="9">
    <location>
        <begin position="411"/>
        <end position="429"/>
    </location>
</feature>
<evidence type="ECO:0000256" key="9">
    <source>
        <dbReference type="SAM" id="Phobius"/>
    </source>
</evidence>
<dbReference type="AlphaFoldDB" id="A0A845DV84"/>
<feature type="transmembrane region" description="Helical" evidence="9">
    <location>
        <begin position="242"/>
        <end position="265"/>
    </location>
</feature>
<dbReference type="InterPro" id="IPR045018">
    <property type="entry name" value="Azg-like"/>
</dbReference>
<keyword evidence="3 8" id="KW-0813">Transport</keyword>
<evidence type="ECO:0000256" key="6">
    <source>
        <dbReference type="ARBA" id="ARBA00022989"/>
    </source>
</evidence>
<feature type="transmembrane region" description="Helical" evidence="9">
    <location>
        <begin position="373"/>
        <end position="399"/>
    </location>
</feature>
<gene>
    <name evidence="10" type="ORF">GLW04_16020</name>
</gene>
<organism evidence="10 11">
    <name type="scientific">Halobacillus litoralis</name>
    <dbReference type="NCBI Taxonomy" id="45668"/>
    <lineage>
        <taxon>Bacteria</taxon>
        <taxon>Bacillati</taxon>
        <taxon>Bacillota</taxon>
        <taxon>Bacilli</taxon>
        <taxon>Bacillales</taxon>
        <taxon>Bacillaceae</taxon>
        <taxon>Halobacillus</taxon>
    </lineage>
</organism>
<accession>A0A845DV84</accession>
<dbReference type="RefSeq" id="WP_160839060.1">
    <property type="nucleotide sequence ID" value="NZ_WMET01000004.1"/>
</dbReference>
<dbReference type="EMBL" id="WMET01000004">
    <property type="protein sequence ID" value="MYL21410.1"/>
    <property type="molecule type" value="Genomic_DNA"/>
</dbReference>
<feature type="transmembrane region" description="Helical" evidence="9">
    <location>
        <begin position="100"/>
        <end position="118"/>
    </location>
</feature>
<feature type="transmembrane region" description="Helical" evidence="9">
    <location>
        <begin position="318"/>
        <end position="339"/>
    </location>
</feature>
<keyword evidence="6 8" id="KW-1133">Transmembrane helix</keyword>
<evidence type="ECO:0000256" key="3">
    <source>
        <dbReference type="ARBA" id="ARBA00022448"/>
    </source>
</evidence>
<sequence>MKNFFQFEERGTTIKKETMAGVTTFLSMAYILVVNPIILSQAGMDQGALFTATALSAIFGSLLIGLMANFPVGIAPSMGLNSFFTFSVVIGMGIEWQVALTGVFIAGIIFMILSLFKIREKIINVIPKDLKHAIAGGIGFFIAFVGLKNAGLVVSNEETFVTIGDLTSPTTALAGFGFVVTLMMLVRGIRGGIFYGIVVTSIIGMVFGLVDVPGSIVGEVPSMAPTFGVVFQHLGDIFQPEVIAVIFTFLFVAFFDTAGALIAVASQAGMMKDNKIPNAGRALLADSSSGVLGAIFGTSTTASFVESSAGVAVGGRTGFTSVIISACFFIALFFSPLLGVVTPEVTAPALIIVGALMAVEVKEIDWSRLEVTIPAFVTIIMMPLTYSVATGIALGFILYPFAMIARREWKQVHPIMYTLGGLFIMYFVFL</sequence>
<comment type="subcellular location">
    <subcellularLocation>
        <location evidence="1 8">Cell membrane</location>
        <topology evidence="1 8">Multi-pass membrane protein</topology>
    </subcellularLocation>
</comment>
<name>A0A845DV84_9BACI</name>
<comment type="caution">
    <text evidence="10">The sequence shown here is derived from an EMBL/GenBank/DDBJ whole genome shotgun (WGS) entry which is preliminary data.</text>
</comment>
<dbReference type="Proteomes" id="UP000460949">
    <property type="component" value="Unassembled WGS sequence"/>
</dbReference>
<reference evidence="10 11" key="1">
    <citation type="submission" date="2019-11" db="EMBL/GenBank/DDBJ databases">
        <title>Genome sequences of 17 halophilic strains isolated from different environments.</title>
        <authorList>
            <person name="Furrow R.E."/>
        </authorList>
    </citation>
    <scope>NUCLEOTIDE SEQUENCE [LARGE SCALE GENOMIC DNA]</scope>
    <source>
        <strain evidence="10 11">22511_23_Filter</strain>
    </source>
</reference>
<keyword evidence="5 8" id="KW-0812">Transmembrane</keyword>
<keyword evidence="4 8" id="KW-1003">Cell membrane</keyword>
<feature type="transmembrane region" description="Helical" evidence="9">
    <location>
        <begin position="167"/>
        <end position="186"/>
    </location>
</feature>
<dbReference type="Pfam" id="PF00860">
    <property type="entry name" value="Xan_ur_permease"/>
    <property type="match status" value="1"/>
</dbReference>
<dbReference type="PANTHER" id="PTHR43337">
    <property type="entry name" value="XANTHINE/URACIL PERMEASE C887.17-RELATED"/>
    <property type="match status" value="1"/>
</dbReference>
<protein>
    <submittedName>
        <fullName evidence="10">NCS2 family permease</fullName>
    </submittedName>
</protein>
<feature type="transmembrane region" description="Helical" evidence="9">
    <location>
        <begin position="20"/>
        <end position="42"/>
    </location>
</feature>
<dbReference type="PANTHER" id="PTHR43337:SF11">
    <property type="entry name" value="GUANINE_HYPOXANTHINE PERMEASE PBUG"/>
    <property type="match status" value="1"/>
</dbReference>
<evidence type="ECO:0000256" key="8">
    <source>
        <dbReference type="PIRNR" id="PIRNR005353"/>
    </source>
</evidence>
<evidence type="ECO:0000256" key="4">
    <source>
        <dbReference type="ARBA" id="ARBA00022475"/>
    </source>
</evidence>
<evidence type="ECO:0000256" key="7">
    <source>
        <dbReference type="ARBA" id="ARBA00023136"/>
    </source>
</evidence>